<organism evidence="26 27">
    <name type="scientific">Aldrovandia affinis</name>
    <dbReference type="NCBI Taxonomy" id="143900"/>
    <lineage>
        <taxon>Eukaryota</taxon>
        <taxon>Metazoa</taxon>
        <taxon>Chordata</taxon>
        <taxon>Craniata</taxon>
        <taxon>Vertebrata</taxon>
        <taxon>Euteleostomi</taxon>
        <taxon>Actinopterygii</taxon>
        <taxon>Neopterygii</taxon>
        <taxon>Teleostei</taxon>
        <taxon>Notacanthiformes</taxon>
        <taxon>Halosauridae</taxon>
        <taxon>Aldrovandia</taxon>
    </lineage>
</organism>
<dbReference type="PROSITE" id="PS00135">
    <property type="entry name" value="TRYPSIN_SER"/>
    <property type="match status" value="1"/>
</dbReference>
<sequence length="328" mass="36226">MEYLAAYQAVCQKDGIWDSPMPTCRPVNCGSPDEILNGKVSVTTTTYQSLIQYTCNAPFYIIKGSAKGTYICDHKGYWIDSFGKDNPPECVPACGKPKSGKLARIVGGIAVAKKEIPWQALVKGYGDVSNLEVRMGVVLRNDTDAVVGEPEAVFLHPKYRHDGVNFDHDIALIRLRRRVPVSAAVMPVCLPQTDERFLLRTDDLGLVSGWGVWRVSRRRASRQLRYAELPVVDFESCRDAYGALRADDGRPLVVTENMICAGLPEGGRDACEGDSGGPFVFYDDVSKAWFIGGIVSWGYECAKPGLYGVYTKVSSYIPWIDAIIESHR</sequence>
<evidence type="ECO:0000256" key="1">
    <source>
        <dbReference type="ARBA" id="ARBA00004240"/>
    </source>
</evidence>
<dbReference type="PROSITE" id="PS50923">
    <property type="entry name" value="SUSHI"/>
    <property type="match status" value="1"/>
</dbReference>
<dbReference type="Pfam" id="PF00084">
    <property type="entry name" value="Sushi"/>
    <property type="match status" value="1"/>
</dbReference>
<keyword evidence="13" id="KW-0094">Blood coagulation</keyword>
<evidence type="ECO:0000256" key="3">
    <source>
        <dbReference type="ARBA" id="ARBA00004613"/>
    </source>
</evidence>
<evidence type="ECO:0000256" key="13">
    <source>
        <dbReference type="ARBA" id="ARBA00023084"/>
    </source>
</evidence>
<dbReference type="InterPro" id="IPR043504">
    <property type="entry name" value="Peptidase_S1_PA_chymotrypsin"/>
</dbReference>
<dbReference type="EMBL" id="JAINUG010000307">
    <property type="protein sequence ID" value="KAJ8378911.1"/>
    <property type="molecule type" value="Genomic_DNA"/>
</dbReference>
<evidence type="ECO:0000256" key="12">
    <source>
        <dbReference type="ARBA" id="ARBA00023034"/>
    </source>
</evidence>
<keyword evidence="4" id="KW-0964">Secreted</keyword>
<dbReference type="SUPFAM" id="SSF50494">
    <property type="entry name" value="Trypsin-like serine proteases"/>
    <property type="match status" value="1"/>
</dbReference>
<dbReference type="FunFam" id="2.40.10.10:FF:000011">
    <property type="entry name" value="Coagulation factor X"/>
    <property type="match status" value="1"/>
</dbReference>
<evidence type="ECO:0000256" key="22">
    <source>
        <dbReference type="ARBA" id="ARBA00042906"/>
    </source>
</evidence>
<keyword evidence="10" id="KW-0256">Endoplasmic reticulum</keyword>
<evidence type="ECO:0000256" key="17">
    <source>
        <dbReference type="ARBA" id="ARBA00037553"/>
    </source>
</evidence>
<dbReference type="GO" id="GO:0005783">
    <property type="term" value="C:endoplasmic reticulum"/>
    <property type="evidence" value="ECO:0007669"/>
    <property type="project" value="UniProtKB-SubCell"/>
</dbReference>
<name>A0AAD7RF42_9TELE</name>
<dbReference type="PRINTS" id="PR00722">
    <property type="entry name" value="CHYMOTRYPSIN"/>
</dbReference>
<comment type="caution">
    <text evidence="26">The sequence shown here is derived from an EMBL/GenBank/DDBJ whole genome shotgun (WGS) entry which is preliminary data.</text>
</comment>
<dbReference type="CDD" id="cd00190">
    <property type="entry name" value="Tryp_SPc"/>
    <property type="match status" value="1"/>
</dbReference>
<evidence type="ECO:0000256" key="23">
    <source>
        <dbReference type="PROSITE-ProRule" id="PRU00302"/>
    </source>
</evidence>
<dbReference type="AlphaFoldDB" id="A0AAD7RF42"/>
<evidence type="ECO:0000313" key="27">
    <source>
        <dbReference type="Proteomes" id="UP001221898"/>
    </source>
</evidence>
<evidence type="ECO:0000256" key="20">
    <source>
        <dbReference type="ARBA" id="ARBA00041306"/>
    </source>
</evidence>
<comment type="catalytic activity">
    <reaction evidence="16">
        <text>Degradation of blood coagulation factors Va and VIIIa.</text>
        <dbReference type="EC" id="3.4.21.69"/>
    </reaction>
</comment>
<dbReference type="GO" id="GO:0005615">
    <property type="term" value="C:extracellular space"/>
    <property type="evidence" value="ECO:0007669"/>
    <property type="project" value="TreeGrafter"/>
</dbReference>
<keyword evidence="11" id="KW-0720">Serine protease</keyword>
<dbReference type="GO" id="GO:0004252">
    <property type="term" value="F:serine-type endopeptidase activity"/>
    <property type="evidence" value="ECO:0007669"/>
    <property type="project" value="UniProtKB-EC"/>
</dbReference>
<dbReference type="InterPro" id="IPR009003">
    <property type="entry name" value="Peptidase_S1_PA"/>
</dbReference>
<dbReference type="PROSITE" id="PS50240">
    <property type="entry name" value="TRYPSIN_DOM"/>
    <property type="match status" value="1"/>
</dbReference>
<proteinExistence type="predicted"/>
<evidence type="ECO:0000256" key="2">
    <source>
        <dbReference type="ARBA" id="ARBA00004555"/>
    </source>
</evidence>
<gene>
    <name evidence="26" type="ORF">AAFF_G00233450</name>
</gene>
<feature type="domain" description="Peptidase S1" evidence="24">
    <location>
        <begin position="35"/>
        <end position="325"/>
    </location>
</feature>
<evidence type="ECO:0000256" key="7">
    <source>
        <dbReference type="ARBA" id="ARBA00022696"/>
    </source>
</evidence>
<dbReference type="FunFam" id="2.10.70.10:FF:000016">
    <property type="entry name" value="Mannan-binding lectin serine protease 1"/>
    <property type="match status" value="1"/>
</dbReference>
<dbReference type="InterPro" id="IPR033116">
    <property type="entry name" value="TRYPSIN_SER"/>
</dbReference>
<evidence type="ECO:0000256" key="21">
    <source>
        <dbReference type="ARBA" id="ARBA00042403"/>
    </source>
</evidence>
<dbReference type="GO" id="GO:0005794">
    <property type="term" value="C:Golgi apparatus"/>
    <property type="evidence" value="ECO:0007669"/>
    <property type="project" value="UniProtKB-SubCell"/>
</dbReference>
<keyword evidence="14 23" id="KW-1015">Disulfide bond</keyword>
<dbReference type="Proteomes" id="UP001221898">
    <property type="component" value="Unassembled WGS sequence"/>
</dbReference>
<evidence type="ECO:0000259" key="25">
    <source>
        <dbReference type="PROSITE" id="PS50923"/>
    </source>
</evidence>
<evidence type="ECO:0000256" key="19">
    <source>
        <dbReference type="ARBA" id="ARBA00040219"/>
    </source>
</evidence>
<dbReference type="Pfam" id="PF00089">
    <property type="entry name" value="Trypsin"/>
    <property type="match status" value="1"/>
</dbReference>
<evidence type="ECO:0000259" key="24">
    <source>
        <dbReference type="PROSITE" id="PS50240"/>
    </source>
</evidence>
<dbReference type="PANTHER" id="PTHR24255">
    <property type="entry name" value="COMPLEMENT COMPONENT 1, S SUBCOMPONENT-RELATED"/>
    <property type="match status" value="1"/>
</dbReference>
<dbReference type="SMART" id="SM00032">
    <property type="entry name" value="CCP"/>
    <property type="match status" value="1"/>
</dbReference>
<evidence type="ECO:0000256" key="16">
    <source>
        <dbReference type="ARBA" id="ARBA00036045"/>
    </source>
</evidence>
<dbReference type="InterPro" id="IPR035976">
    <property type="entry name" value="Sushi/SCR/CCP_sf"/>
</dbReference>
<protein>
    <recommendedName>
        <fullName evidence="19">Vitamin K-dependent protein C</fullName>
        <ecNumber evidence="18">3.4.21.69</ecNumber>
    </recommendedName>
    <alternativeName>
        <fullName evidence="22">Anticoagulant protein C</fullName>
    </alternativeName>
    <alternativeName>
        <fullName evidence="20">Autoprothrombin IIA</fullName>
    </alternativeName>
    <alternativeName>
        <fullName evidence="21">Blood coagulation factor XIV</fullName>
    </alternativeName>
</protein>
<evidence type="ECO:0000256" key="11">
    <source>
        <dbReference type="ARBA" id="ARBA00022825"/>
    </source>
</evidence>
<evidence type="ECO:0000256" key="10">
    <source>
        <dbReference type="ARBA" id="ARBA00022824"/>
    </source>
</evidence>
<dbReference type="InterPro" id="IPR000436">
    <property type="entry name" value="Sushi_SCR_CCP_dom"/>
</dbReference>
<keyword evidence="27" id="KW-1185">Reference proteome</keyword>
<keyword evidence="7" id="KW-0356">Hemostasis</keyword>
<keyword evidence="12" id="KW-0333">Golgi apparatus</keyword>
<evidence type="ECO:0000256" key="9">
    <source>
        <dbReference type="ARBA" id="ARBA00022801"/>
    </source>
</evidence>
<feature type="domain" description="Sushi" evidence="25">
    <location>
        <begin position="27"/>
        <end position="92"/>
    </location>
</feature>
<dbReference type="Gene3D" id="2.10.70.10">
    <property type="entry name" value="Complement Module, domain 1"/>
    <property type="match status" value="1"/>
</dbReference>
<dbReference type="InterPro" id="IPR001314">
    <property type="entry name" value="Peptidase_S1A"/>
</dbReference>
<reference evidence="26" key="1">
    <citation type="journal article" date="2023" name="Science">
        <title>Genome structures resolve the early diversification of teleost fishes.</title>
        <authorList>
            <person name="Parey E."/>
            <person name="Louis A."/>
            <person name="Montfort J."/>
            <person name="Bouchez O."/>
            <person name="Roques C."/>
            <person name="Iampietro C."/>
            <person name="Lluch J."/>
            <person name="Castinel A."/>
            <person name="Donnadieu C."/>
            <person name="Desvignes T."/>
            <person name="Floi Bucao C."/>
            <person name="Jouanno E."/>
            <person name="Wen M."/>
            <person name="Mejri S."/>
            <person name="Dirks R."/>
            <person name="Jansen H."/>
            <person name="Henkel C."/>
            <person name="Chen W.J."/>
            <person name="Zahm M."/>
            <person name="Cabau C."/>
            <person name="Klopp C."/>
            <person name="Thompson A.W."/>
            <person name="Robinson-Rechavi M."/>
            <person name="Braasch I."/>
            <person name="Lecointre G."/>
            <person name="Bobe J."/>
            <person name="Postlethwait J.H."/>
            <person name="Berthelot C."/>
            <person name="Roest Crollius H."/>
            <person name="Guiguen Y."/>
        </authorList>
    </citation>
    <scope>NUCLEOTIDE SEQUENCE</scope>
    <source>
        <strain evidence="26">NC1722</strain>
    </source>
</reference>
<dbReference type="GO" id="GO:0007596">
    <property type="term" value="P:blood coagulation"/>
    <property type="evidence" value="ECO:0007669"/>
    <property type="project" value="UniProtKB-KW"/>
</dbReference>
<evidence type="ECO:0000256" key="18">
    <source>
        <dbReference type="ARBA" id="ARBA00038995"/>
    </source>
</evidence>
<evidence type="ECO:0000256" key="4">
    <source>
        <dbReference type="ARBA" id="ARBA00022525"/>
    </source>
</evidence>
<evidence type="ECO:0000256" key="15">
    <source>
        <dbReference type="ARBA" id="ARBA00023180"/>
    </source>
</evidence>
<evidence type="ECO:0000313" key="26">
    <source>
        <dbReference type="EMBL" id="KAJ8378911.1"/>
    </source>
</evidence>
<dbReference type="Gene3D" id="2.40.10.10">
    <property type="entry name" value="Trypsin-like serine proteases"/>
    <property type="match status" value="2"/>
</dbReference>
<feature type="disulfide bond" evidence="23">
    <location>
        <begin position="29"/>
        <end position="72"/>
    </location>
</feature>
<evidence type="ECO:0000256" key="5">
    <source>
        <dbReference type="ARBA" id="ARBA00022659"/>
    </source>
</evidence>
<keyword evidence="8" id="KW-0732">Signal</keyword>
<keyword evidence="5 23" id="KW-0768">Sushi</keyword>
<accession>A0AAD7RF42</accession>
<evidence type="ECO:0000256" key="8">
    <source>
        <dbReference type="ARBA" id="ARBA00022729"/>
    </source>
</evidence>
<keyword evidence="9" id="KW-0378">Hydrolase</keyword>
<keyword evidence="6" id="KW-0645">Protease</keyword>
<dbReference type="PANTHER" id="PTHR24255:SF10">
    <property type="entry name" value="MANNAN-BINDING LECTIN SERINE PROTEASE 2"/>
    <property type="match status" value="1"/>
</dbReference>
<dbReference type="InterPro" id="IPR001254">
    <property type="entry name" value="Trypsin_dom"/>
</dbReference>
<dbReference type="EC" id="3.4.21.69" evidence="18"/>
<dbReference type="SMART" id="SM00020">
    <property type="entry name" value="Tryp_SPc"/>
    <property type="match status" value="1"/>
</dbReference>
<comment type="caution">
    <text evidence="23">Lacks conserved residue(s) required for the propagation of feature annotation.</text>
</comment>
<comment type="subcellular location">
    <subcellularLocation>
        <location evidence="1">Endoplasmic reticulum</location>
    </subcellularLocation>
    <subcellularLocation>
        <location evidence="2">Golgi apparatus</location>
    </subcellularLocation>
    <subcellularLocation>
        <location evidence="3">Secreted</location>
    </subcellularLocation>
</comment>
<dbReference type="SUPFAM" id="SSF57535">
    <property type="entry name" value="Complement control module/SCR domain"/>
    <property type="match status" value="2"/>
</dbReference>
<keyword evidence="15" id="KW-0325">Glycoprotein</keyword>
<evidence type="ECO:0000256" key="14">
    <source>
        <dbReference type="ARBA" id="ARBA00023157"/>
    </source>
</evidence>
<evidence type="ECO:0000256" key="6">
    <source>
        <dbReference type="ARBA" id="ARBA00022670"/>
    </source>
</evidence>
<dbReference type="GO" id="GO:0006508">
    <property type="term" value="P:proteolysis"/>
    <property type="evidence" value="ECO:0007669"/>
    <property type="project" value="UniProtKB-KW"/>
</dbReference>
<comment type="function">
    <text evidence="17">Protein C is a vitamin K-dependent serine protease that regulates blood coagulation by inactivating factors Va and VIIIa in the presence of calcium ions and phospholipids. Exerts a protective effect on the endothelial cell barrier function.</text>
</comment>